<evidence type="ECO:0000313" key="3">
    <source>
        <dbReference type="Proteomes" id="UP000187203"/>
    </source>
</evidence>
<dbReference type="EMBL" id="AWUE01024250">
    <property type="protein sequence ID" value="OMO51264.1"/>
    <property type="molecule type" value="Genomic_DNA"/>
</dbReference>
<organism evidence="2 3">
    <name type="scientific">Corchorus olitorius</name>
    <dbReference type="NCBI Taxonomy" id="93759"/>
    <lineage>
        <taxon>Eukaryota</taxon>
        <taxon>Viridiplantae</taxon>
        <taxon>Streptophyta</taxon>
        <taxon>Embryophyta</taxon>
        <taxon>Tracheophyta</taxon>
        <taxon>Spermatophyta</taxon>
        <taxon>Magnoliopsida</taxon>
        <taxon>eudicotyledons</taxon>
        <taxon>Gunneridae</taxon>
        <taxon>Pentapetalae</taxon>
        <taxon>rosids</taxon>
        <taxon>malvids</taxon>
        <taxon>Malvales</taxon>
        <taxon>Malvaceae</taxon>
        <taxon>Grewioideae</taxon>
        <taxon>Apeibeae</taxon>
        <taxon>Corchorus</taxon>
    </lineage>
</organism>
<reference evidence="3" key="1">
    <citation type="submission" date="2013-09" db="EMBL/GenBank/DDBJ databases">
        <title>Corchorus olitorius genome sequencing.</title>
        <authorList>
            <person name="Alam M."/>
            <person name="Haque M.S."/>
            <person name="Islam M.S."/>
            <person name="Emdad E.M."/>
            <person name="Islam M.M."/>
            <person name="Ahmed B."/>
            <person name="Halim A."/>
            <person name="Hossen Q.M.M."/>
            <person name="Hossain M.Z."/>
            <person name="Ahmed R."/>
            <person name="Khan M.M."/>
            <person name="Islam R."/>
            <person name="Rashid M.M."/>
            <person name="Khan S.A."/>
            <person name="Rahman M.S."/>
            <person name="Alam M."/>
            <person name="Yahiya A.S."/>
            <person name="Khan M.S."/>
            <person name="Azam M.S."/>
            <person name="Haque T."/>
            <person name="Lashkar M.Z.H."/>
            <person name="Akhand A.I."/>
            <person name="Morshed G."/>
            <person name="Roy S."/>
            <person name="Uddin K.S."/>
            <person name="Rabeya T."/>
            <person name="Hossain A.S."/>
            <person name="Chowdhury A."/>
            <person name="Snigdha A.R."/>
            <person name="Mortoza M.S."/>
            <person name="Matin S.A."/>
            <person name="Hoque S.M.E."/>
            <person name="Islam M.K."/>
            <person name="Roy D.K."/>
            <person name="Haider R."/>
            <person name="Moosa M.M."/>
            <person name="Elias S.M."/>
            <person name="Hasan A.M."/>
            <person name="Jahan S."/>
            <person name="Shafiuddin M."/>
            <person name="Mahmood N."/>
            <person name="Shommy N.S."/>
        </authorList>
    </citation>
    <scope>NUCLEOTIDE SEQUENCE [LARGE SCALE GENOMIC DNA]</scope>
    <source>
        <strain evidence="3">cv. O-4</strain>
    </source>
</reference>
<gene>
    <name evidence="2" type="ORF">COLO4_37745</name>
</gene>
<dbReference type="AlphaFoldDB" id="A0A1R3FZK9"/>
<keyword evidence="3" id="KW-1185">Reference proteome</keyword>
<comment type="caution">
    <text evidence="2">The sequence shown here is derived from an EMBL/GenBank/DDBJ whole genome shotgun (WGS) entry which is preliminary data.</text>
</comment>
<proteinExistence type="predicted"/>
<protein>
    <submittedName>
        <fullName evidence="2">Uncharacterized protein</fullName>
    </submittedName>
</protein>
<feature type="region of interest" description="Disordered" evidence="1">
    <location>
        <begin position="1"/>
        <end position="28"/>
    </location>
</feature>
<dbReference type="Proteomes" id="UP000187203">
    <property type="component" value="Unassembled WGS sequence"/>
</dbReference>
<accession>A0A1R3FZK9</accession>
<name>A0A1R3FZK9_9ROSI</name>
<sequence length="108" mass="11611">METKQNLPTLNLAPPPLPPPEIASAAVTSRRSSDELEISGFASFRFPLPDLLLVSRKPSPKASDLAKTEASSTALDLSAQPSNRFNFEMLLREKFGAFGMTGEGKCAC</sequence>
<evidence type="ECO:0000256" key="1">
    <source>
        <dbReference type="SAM" id="MobiDB-lite"/>
    </source>
</evidence>
<evidence type="ECO:0000313" key="2">
    <source>
        <dbReference type="EMBL" id="OMO51264.1"/>
    </source>
</evidence>